<keyword evidence="2" id="KW-1185">Reference proteome</keyword>
<dbReference type="AlphaFoldDB" id="A0A9P4JM36"/>
<protein>
    <submittedName>
        <fullName evidence="1">Uncharacterized protein</fullName>
    </submittedName>
</protein>
<dbReference type="Proteomes" id="UP000799536">
    <property type="component" value="Unassembled WGS sequence"/>
</dbReference>
<sequence>MYIYERFCSCYKLSKRQSYLLANPLMLHCHSLSLTQEPITQQKVNTSEKSGTMGHLETKISILGFQNWKIRHQSL</sequence>
<dbReference type="EMBL" id="ML994084">
    <property type="protein sequence ID" value="KAF2199302.1"/>
    <property type="molecule type" value="Genomic_DNA"/>
</dbReference>
<comment type="caution">
    <text evidence="1">The sequence shown here is derived from an EMBL/GenBank/DDBJ whole genome shotgun (WGS) entry which is preliminary data.</text>
</comment>
<name>A0A9P4JM36_9PLEO</name>
<reference evidence="1" key="1">
    <citation type="journal article" date="2020" name="Stud. Mycol.">
        <title>101 Dothideomycetes genomes: a test case for predicting lifestyles and emergence of pathogens.</title>
        <authorList>
            <person name="Haridas S."/>
            <person name="Albert R."/>
            <person name="Binder M."/>
            <person name="Bloem J."/>
            <person name="Labutti K."/>
            <person name="Salamov A."/>
            <person name="Andreopoulos B."/>
            <person name="Baker S."/>
            <person name="Barry K."/>
            <person name="Bills G."/>
            <person name="Bluhm B."/>
            <person name="Cannon C."/>
            <person name="Castanera R."/>
            <person name="Culley D."/>
            <person name="Daum C."/>
            <person name="Ezra D."/>
            <person name="Gonzalez J."/>
            <person name="Henrissat B."/>
            <person name="Kuo A."/>
            <person name="Liang C."/>
            <person name="Lipzen A."/>
            <person name="Lutzoni F."/>
            <person name="Magnuson J."/>
            <person name="Mondo S."/>
            <person name="Nolan M."/>
            <person name="Ohm R."/>
            <person name="Pangilinan J."/>
            <person name="Park H.-J."/>
            <person name="Ramirez L."/>
            <person name="Alfaro M."/>
            <person name="Sun H."/>
            <person name="Tritt A."/>
            <person name="Yoshinaga Y."/>
            <person name="Zwiers L.-H."/>
            <person name="Turgeon B."/>
            <person name="Goodwin S."/>
            <person name="Spatafora J."/>
            <person name="Crous P."/>
            <person name="Grigoriev I."/>
        </authorList>
    </citation>
    <scope>NUCLEOTIDE SEQUENCE</scope>
    <source>
        <strain evidence="1">ATCC 74209</strain>
    </source>
</reference>
<evidence type="ECO:0000313" key="2">
    <source>
        <dbReference type="Proteomes" id="UP000799536"/>
    </source>
</evidence>
<accession>A0A9P4JM36</accession>
<proteinExistence type="predicted"/>
<evidence type="ECO:0000313" key="1">
    <source>
        <dbReference type="EMBL" id="KAF2199302.1"/>
    </source>
</evidence>
<organism evidence="1 2">
    <name type="scientific">Delitschia confertaspora ATCC 74209</name>
    <dbReference type="NCBI Taxonomy" id="1513339"/>
    <lineage>
        <taxon>Eukaryota</taxon>
        <taxon>Fungi</taxon>
        <taxon>Dikarya</taxon>
        <taxon>Ascomycota</taxon>
        <taxon>Pezizomycotina</taxon>
        <taxon>Dothideomycetes</taxon>
        <taxon>Pleosporomycetidae</taxon>
        <taxon>Pleosporales</taxon>
        <taxon>Delitschiaceae</taxon>
        <taxon>Delitschia</taxon>
    </lineage>
</organism>
<gene>
    <name evidence="1" type="ORF">GQ43DRAFT_121113</name>
</gene>